<dbReference type="PROSITE" id="PS50305">
    <property type="entry name" value="SIRTUIN"/>
    <property type="match status" value="1"/>
</dbReference>
<name>A0A4Y9XV60_9APHY</name>
<dbReference type="Proteomes" id="UP000298390">
    <property type="component" value="Unassembled WGS sequence"/>
</dbReference>
<keyword evidence="8" id="KW-0496">Mitochondrion</keyword>
<proteinExistence type="inferred from homology"/>
<reference evidence="12 13" key="1">
    <citation type="submission" date="2019-01" db="EMBL/GenBank/DDBJ databases">
        <title>Genome sequencing of the rare red list fungi Fomitopsis rosea.</title>
        <authorList>
            <person name="Buettner E."/>
            <person name="Kellner H."/>
        </authorList>
    </citation>
    <scope>NUCLEOTIDE SEQUENCE [LARGE SCALE GENOMIC DNA]</scope>
    <source>
        <strain evidence="12 13">DSM 105464</strain>
    </source>
</reference>
<feature type="compositionally biased region" description="Acidic residues" evidence="10">
    <location>
        <begin position="446"/>
        <end position="457"/>
    </location>
</feature>
<dbReference type="GO" id="GO:0046970">
    <property type="term" value="F:histone H4K16 deacetylase activity, NAD-dependent"/>
    <property type="evidence" value="ECO:0007669"/>
    <property type="project" value="TreeGrafter"/>
</dbReference>
<dbReference type="PANTHER" id="PTHR11085">
    <property type="entry name" value="NAD-DEPENDENT PROTEIN DEACYLASE SIRTUIN-5, MITOCHONDRIAL-RELATED"/>
    <property type="match status" value="1"/>
</dbReference>
<keyword evidence="4" id="KW-0808">Transferase</keyword>
<protein>
    <recommendedName>
        <fullName evidence="11">Deacetylase sirtuin-type domain-containing protein</fullName>
    </recommendedName>
</protein>
<evidence type="ECO:0000256" key="2">
    <source>
        <dbReference type="ARBA" id="ARBA00004173"/>
    </source>
</evidence>
<feature type="binding site" evidence="9">
    <location>
        <position position="311"/>
    </location>
    <ligand>
        <name>Zn(2+)</name>
        <dbReference type="ChEBI" id="CHEBI:29105"/>
    </ligand>
</feature>
<evidence type="ECO:0000256" key="6">
    <source>
        <dbReference type="ARBA" id="ARBA00022833"/>
    </source>
</evidence>
<comment type="similarity">
    <text evidence="3">Belongs to the sirtuin family. Class I subfamily.</text>
</comment>
<dbReference type="GO" id="GO:0005739">
    <property type="term" value="C:mitochondrion"/>
    <property type="evidence" value="ECO:0007669"/>
    <property type="project" value="UniProtKB-SubCell"/>
</dbReference>
<feature type="region of interest" description="Disordered" evidence="10">
    <location>
        <begin position="441"/>
        <end position="475"/>
    </location>
</feature>
<dbReference type="AlphaFoldDB" id="A0A4Y9XV60"/>
<feature type="region of interest" description="Disordered" evidence="10">
    <location>
        <begin position="1"/>
        <end position="21"/>
    </location>
</feature>
<feature type="binding site" evidence="9">
    <location>
        <position position="335"/>
    </location>
    <ligand>
        <name>Zn(2+)</name>
        <dbReference type="ChEBI" id="CHEBI:29105"/>
    </ligand>
</feature>
<evidence type="ECO:0000259" key="11">
    <source>
        <dbReference type="PROSITE" id="PS50305"/>
    </source>
</evidence>
<evidence type="ECO:0000313" key="12">
    <source>
        <dbReference type="EMBL" id="TFY54026.1"/>
    </source>
</evidence>
<comment type="subcellular location">
    <subcellularLocation>
        <location evidence="2">Mitochondrion</location>
    </subcellularLocation>
</comment>
<evidence type="ECO:0000256" key="4">
    <source>
        <dbReference type="ARBA" id="ARBA00022679"/>
    </source>
</evidence>
<keyword evidence="6 9" id="KW-0862">Zinc</keyword>
<dbReference type="Gene3D" id="3.30.1600.10">
    <property type="entry name" value="SIR2/SIRT2 'Small Domain"/>
    <property type="match status" value="1"/>
</dbReference>
<feature type="region of interest" description="Disordered" evidence="10">
    <location>
        <begin position="346"/>
        <end position="377"/>
    </location>
</feature>
<accession>A0A4Y9XV60</accession>
<feature type="compositionally biased region" description="Polar residues" evidence="10">
    <location>
        <begin position="1"/>
        <end position="10"/>
    </location>
</feature>
<feature type="compositionally biased region" description="Low complexity" evidence="10">
    <location>
        <begin position="12"/>
        <end position="21"/>
    </location>
</feature>
<feature type="active site" description="Proton acceptor" evidence="9">
    <location>
        <position position="303"/>
    </location>
</feature>
<comment type="caution">
    <text evidence="12">The sequence shown here is derived from an EMBL/GenBank/DDBJ whole genome shotgun (WGS) entry which is preliminary data.</text>
</comment>
<dbReference type="GO" id="GO:0005634">
    <property type="term" value="C:nucleus"/>
    <property type="evidence" value="ECO:0007669"/>
    <property type="project" value="TreeGrafter"/>
</dbReference>
<evidence type="ECO:0000256" key="10">
    <source>
        <dbReference type="SAM" id="MobiDB-lite"/>
    </source>
</evidence>
<dbReference type="InterPro" id="IPR050134">
    <property type="entry name" value="NAD-dep_sirtuin_deacylases"/>
</dbReference>
<dbReference type="EMBL" id="SEKV01000747">
    <property type="protein sequence ID" value="TFY54026.1"/>
    <property type="molecule type" value="Genomic_DNA"/>
</dbReference>
<dbReference type="SUPFAM" id="SSF52467">
    <property type="entry name" value="DHS-like NAD/FAD-binding domain"/>
    <property type="match status" value="1"/>
</dbReference>
<feature type="domain" description="Deacetylase sirtuin-type" evidence="11">
    <location>
        <begin position="178"/>
        <end position="475"/>
    </location>
</feature>
<dbReference type="GO" id="GO:0070403">
    <property type="term" value="F:NAD+ binding"/>
    <property type="evidence" value="ECO:0007669"/>
    <property type="project" value="InterPro"/>
</dbReference>
<sequence length="475" mass="53687">MDRQPPTQAQHAVRSSSDATASTSRTRFSHIYALQVQGFIEAAEVVDVHTDIVEDLLEDLARATSLESGNDEEEVDVDVESTTMNLDHEVETVEWGMLLKEAKQAWTREEVKQMMTTLKEHGMTAFIMKYYVDRHILVPKLLYAFGICLCPELREKPQATQLYFLKVALQRELECREKLTQYKTIEDAVLLIQQRQRILILTGAGISVSCGIPDFRSRNGLYASLQESGEYDLDDPQQMFDINYFREKPTVFYSFASKIYSSNFKPSPCHRFIKAIEDRGKNYTQNIDTLETSAGVKRVLQCHGSFATASCLNCKIRVPGTDIEDDILNHNVPLCKVCNATLPAKQKPKKKRKSSGWNSDQSDEPDPPEFPPGIMKPDITFFGEKLSDEFDKALLEDRQQIDLLIIIGTSLKVTPVSDIIGSHVWLFEGAEGGKWVEDIARRYADDSEGEASDEADDTPPPPPNPRQKAKRARLD</sequence>
<dbReference type="InterPro" id="IPR026590">
    <property type="entry name" value="Ssirtuin_cat_dom"/>
</dbReference>
<keyword evidence="5 9" id="KW-0479">Metal-binding</keyword>
<evidence type="ECO:0000256" key="9">
    <source>
        <dbReference type="PROSITE-ProRule" id="PRU00236"/>
    </source>
</evidence>
<evidence type="ECO:0000313" key="13">
    <source>
        <dbReference type="Proteomes" id="UP000298390"/>
    </source>
</evidence>
<dbReference type="Gene3D" id="3.40.50.1220">
    <property type="entry name" value="TPP-binding domain"/>
    <property type="match status" value="1"/>
</dbReference>
<evidence type="ECO:0000256" key="1">
    <source>
        <dbReference type="ARBA" id="ARBA00001947"/>
    </source>
</evidence>
<dbReference type="InterPro" id="IPR029035">
    <property type="entry name" value="DHS-like_NAD/FAD-binding_dom"/>
</dbReference>
<feature type="binding site" evidence="9">
    <location>
        <position position="314"/>
    </location>
    <ligand>
        <name>Zn(2+)</name>
        <dbReference type="ChEBI" id="CHEBI:29105"/>
    </ligand>
</feature>
<evidence type="ECO:0000256" key="8">
    <source>
        <dbReference type="ARBA" id="ARBA00023128"/>
    </source>
</evidence>
<keyword evidence="7" id="KW-0520">NAD</keyword>
<evidence type="ECO:0000256" key="7">
    <source>
        <dbReference type="ARBA" id="ARBA00023027"/>
    </source>
</evidence>
<evidence type="ECO:0000256" key="5">
    <source>
        <dbReference type="ARBA" id="ARBA00022723"/>
    </source>
</evidence>
<dbReference type="GO" id="GO:0046872">
    <property type="term" value="F:metal ion binding"/>
    <property type="evidence" value="ECO:0007669"/>
    <property type="project" value="UniProtKB-KW"/>
</dbReference>
<dbReference type="PANTHER" id="PTHR11085:SF9">
    <property type="entry name" value="NAD-DEPENDENT PROTEIN DEACETYLASE SIRTUIN-1"/>
    <property type="match status" value="1"/>
</dbReference>
<feature type="binding site" evidence="9">
    <location>
        <position position="338"/>
    </location>
    <ligand>
        <name>Zn(2+)</name>
        <dbReference type="ChEBI" id="CHEBI:29105"/>
    </ligand>
</feature>
<dbReference type="InterPro" id="IPR003000">
    <property type="entry name" value="Sirtuin"/>
</dbReference>
<dbReference type="Pfam" id="PF02146">
    <property type="entry name" value="SIR2"/>
    <property type="match status" value="1"/>
</dbReference>
<organism evidence="12 13">
    <name type="scientific">Rhodofomes roseus</name>
    <dbReference type="NCBI Taxonomy" id="34475"/>
    <lineage>
        <taxon>Eukaryota</taxon>
        <taxon>Fungi</taxon>
        <taxon>Dikarya</taxon>
        <taxon>Basidiomycota</taxon>
        <taxon>Agaricomycotina</taxon>
        <taxon>Agaricomycetes</taxon>
        <taxon>Polyporales</taxon>
        <taxon>Rhodofomes</taxon>
    </lineage>
</organism>
<evidence type="ECO:0000256" key="3">
    <source>
        <dbReference type="ARBA" id="ARBA00006924"/>
    </source>
</evidence>
<dbReference type="InterPro" id="IPR026591">
    <property type="entry name" value="Sirtuin_cat_small_dom_sf"/>
</dbReference>
<dbReference type="STRING" id="34475.A0A4Y9XV60"/>
<gene>
    <name evidence="12" type="ORF">EVJ58_g9106</name>
</gene>
<comment type="cofactor">
    <cofactor evidence="1">
        <name>Zn(2+)</name>
        <dbReference type="ChEBI" id="CHEBI:29105"/>
    </cofactor>
</comment>